<dbReference type="Proteomes" id="UP000236569">
    <property type="component" value="Unassembled WGS sequence"/>
</dbReference>
<keyword evidence="1" id="KW-0812">Transmembrane</keyword>
<keyword evidence="1" id="KW-1133">Transmembrane helix</keyword>
<dbReference type="EMBL" id="BFAG01000011">
    <property type="protein sequence ID" value="GBF06856.1"/>
    <property type="molecule type" value="Genomic_DNA"/>
</dbReference>
<proteinExistence type="predicted"/>
<gene>
    <name evidence="2" type="ORF">DAERI_110038</name>
</gene>
<dbReference type="AlphaFoldDB" id="A0A2I9D7U5"/>
<comment type="caution">
    <text evidence="2">The sequence shown here is derived from an EMBL/GenBank/DDBJ whole genome shotgun (WGS) entry which is preliminary data.</text>
</comment>
<evidence type="ECO:0000313" key="2">
    <source>
        <dbReference type="EMBL" id="GBF06856.1"/>
    </source>
</evidence>
<protein>
    <submittedName>
        <fullName evidence="2">Uncharacterized protein</fullName>
    </submittedName>
</protein>
<organism evidence="2 3">
    <name type="scientific">Deinococcus aerius</name>
    <dbReference type="NCBI Taxonomy" id="200253"/>
    <lineage>
        <taxon>Bacteria</taxon>
        <taxon>Thermotogati</taxon>
        <taxon>Deinococcota</taxon>
        <taxon>Deinococci</taxon>
        <taxon>Deinococcales</taxon>
        <taxon>Deinococcaceae</taxon>
        <taxon>Deinococcus</taxon>
    </lineage>
</organism>
<feature type="transmembrane region" description="Helical" evidence="1">
    <location>
        <begin position="93"/>
        <end position="113"/>
    </location>
</feature>
<keyword evidence="1" id="KW-0472">Membrane</keyword>
<name>A0A2I9D7U5_9DEIO</name>
<evidence type="ECO:0000256" key="1">
    <source>
        <dbReference type="SAM" id="Phobius"/>
    </source>
</evidence>
<reference evidence="3" key="1">
    <citation type="submission" date="2018-01" db="EMBL/GenBank/DDBJ databases">
        <title>Draft Genome Sequence of the Radioresistant Bacterium Deinococcus aerius TR0125, Isolated from the Higher Atmosphere above Japan.</title>
        <authorList>
            <person name="Satoh K."/>
            <person name="Arai H."/>
            <person name="Sanzen T."/>
            <person name="Kawaguchi Y."/>
            <person name="Hayashi H."/>
            <person name="Yokobori S."/>
            <person name="Yamagishi A."/>
            <person name="Oono Y."/>
            <person name="Narumi I."/>
        </authorList>
    </citation>
    <scope>NUCLEOTIDE SEQUENCE [LARGE SCALE GENOMIC DNA]</scope>
    <source>
        <strain evidence="3">TR0125</strain>
    </source>
</reference>
<accession>A0A2I9D7U5</accession>
<evidence type="ECO:0000313" key="3">
    <source>
        <dbReference type="Proteomes" id="UP000236569"/>
    </source>
</evidence>
<feature type="transmembrane region" description="Helical" evidence="1">
    <location>
        <begin position="38"/>
        <end position="59"/>
    </location>
</feature>
<sequence length="128" mass="14250">MHSRQLAFRVASVWLTLAGITLLFPVLADRVFALNLTNWGLASEYGGVLLITGVMYWVFARDDERYAPLTGLVALGMLLNAAINAYWWAVGHYALQTAIFNMVINTALAAWLWTLRPRAVPPVPAHPR</sequence>
<feature type="transmembrane region" description="Helical" evidence="1">
    <location>
        <begin position="66"/>
        <end position="87"/>
    </location>
</feature>
<keyword evidence="3" id="KW-1185">Reference proteome</keyword>